<dbReference type="InterPro" id="IPR016035">
    <property type="entry name" value="Acyl_Trfase/lysoPLipase"/>
</dbReference>
<protein>
    <submittedName>
        <fullName evidence="11">SDR family NAD(P)-dependent oxidoreductase</fullName>
    </submittedName>
</protein>
<dbReference type="SMART" id="SM01294">
    <property type="entry name" value="PKS_PP_betabranch"/>
    <property type="match status" value="1"/>
</dbReference>
<evidence type="ECO:0000256" key="4">
    <source>
        <dbReference type="ARBA" id="ARBA00022679"/>
    </source>
</evidence>
<dbReference type="InterPro" id="IPR009081">
    <property type="entry name" value="PP-bd_ACP"/>
</dbReference>
<dbReference type="Pfam" id="PF00109">
    <property type="entry name" value="ketoacyl-synt"/>
    <property type="match status" value="1"/>
</dbReference>
<dbReference type="InterPro" id="IPR001227">
    <property type="entry name" value="Ac_transferase_dom_sf"/>
</dbReference>
<keyword evidence="4" id="KW-0808">Transferase</keyword>
<dbReference type="Pfam" id="PF08990">
    <property type="entry name" value="Docking"/>
    <property type="match status" value="1"/>
</dbReference>
<dbReference type="PROSITE" id="PS00606">
    <property type="entry name" value="KS3_1"/>
    <property type="match status" value="1"/>
</dbReference>
<dbReference type="InterPro" id="IPR014043">
    <property type="entry name" value="Acyl_transferase_dom"/>
</dbReference>
<evidence type="ECO:0000259" key="9">
    <source>
        <dbReference type="PROSITE" id="PS50075"/>
    </source>
</evidence>
<name>A0ABS3XW11_9ACTN</name>
<dbReference type="InterPro" id="IPR006162">
    <property type="entry name" value="Ppantetheine_attach_site"/>
</dbReference>
<feature type="domain" description="Ketosynthase family 3 (KS3)" evidence="10">
    <location>
        <begin position="56"/>
        <end position="482"/>
    </location>
</feature>
<dbReference type="Gene3D" id="6.10.140.1830">
    <property type="match status" value="1"/>
</dbReference>
<dbReference type="Gene3D" id="3.40.50.720">
    <property type="entry name" value="NAD(P)-binding Rossmann-like Domain"/>
    <property type="match status" value="1"/>
</dbReference>
<dbReference type="PROSITE" id="PS50075">
    <property type="entry name" value="CARRIER"/>
    <property type="match status" value="1"/>
</dbReference>
<dbReference type="Pfam" id="PF02801">
    <property type="entry name" value="Ketoacyl-synt_C"/>
    <property type="match status" value="1"/>
</dbReference>
<dbReference type="Gene3D" id="3.40.47.10">
    <property type="match status" value="1"/>
</dbReference>
<dbReference type="InterPro" id="IPR032821">
    <property type="entry name" value="PKS_assoc"/>
</dbReference>
<dbReference type="Pfam" id="PF00698">
    <property type="entry name" value="Acyl_transf_1"/>
    <property type="match status" value="1"/>
</dbReference>
<dbReference type="Gene3D" id="3.40.50.11460">
    <property type="match status" value="1"/>
</dbReference>
<keyword evidence="12" id="KW-1185">Reference proteome</keyword>
<dbReference type="Gene3D" id="1.10.1200.10">
    <property type="entry name" value="ACP-like"/>
    <property type="match status" value="1"/>
</dbReference>
<comment type="caution">
    <text evidence="11">The sequence shown here is derived from an EMBL/GenBank/DDBJ whole genome shotgun (WGS) entry which is preliminary data.</text>
</comment>
<dbReference type="InterPro" id="IPR050091">
    <property type="entry name" value="PKS_NRPS_Biosynth_Enz"/>
</dbReference>
<dbReference type="SMART" id="SM00822">
    <property type="entry name" value="PKS_KR"/>
    <property type="match status" value="1"/>
</dbReference>
<dbReference type="SUPFAM" id="SSF53901">
    <property type="entry name" value="Thiolase-like"/>
    <property type="match status" value="1"/>
</dbReference>
<feature type="region of interest" description="Disordered" evidence="8">
    <location>
        <begin position="1"/>
        <end position="28"/>
    </location>
</feature>
<dbReference type="PROSITE" id="PS52004">
    <property type="entry name" value="KS3_2"/>
    <property type="match status" value="1"/>
</dbReference>
<dbReference type="NCBIfam" id="NF045894">
    <property type="entry name" value="PKS_plus_SDR"/>
    <property type="match status" value="1"/>
</dbReference>
<evidence type="ECO:0000256" key="7">
    <source>
        <dbReference type="ARBA" id="ARBA00023315"/>
    </source>
</evidence>
<evidence type="ECO:0000256" key="5">
    <source>
        <dbReference type="ARBA" id="ARBA00023194"/>
    </source>
</evidence>
<dbReference type="SUPFAM" id="SSF47336">
    <property type="entry name" value="ACP-like"/>
    <property type="match status" value="1"/>
</dbReference>
<accession>A0ABS3XW11</accession>
<dbReference type="SUPFAM" id="SSF101173">
    <property type="entry name" value="Docking domain B of the erythromycin polyketide synthase (DEBS)"/>
    <property type="match status" value="1"/>
</dbReference>
<organism evidence="11 12">
    <name type="scientific">Streptomyces smyrnaeus</name>
    <dbReference type="NCBI Taxonomy" id="1387713"/>
    <lineage>
        <taxon>Bacteria</taxon>
        <taxon>Bacillati</taxon>
        <taxon>Actinomycetota</taxon>
        <taxon>Actinomycetes</taxon>
        <taxon>Kitasatosporales</taxon>
        <taxon>Streptomycetaceae</taxon>
        <taxon>Streptomyces</taxon>
    </lineage>
</organism>
<dbReference type="Proteomes" id="UP000721954">
    <property type="component" value="Unassembled WGS sequence"/>
</dbReference>
<evidence type="ECO:0000313" key="12">
    <source>
        <dbReference type="Proteomes" id="UP000721954"/>
    </source>
</evidence>
<keyword evidence="5" id="KW-0045">Antibiotic biosynthesis</keyword>
<reference evidence="11 12" key="1">
    <citation type="submission" date="2021-02" db="EMBL/GenBank/DDBJ databases">
        <title>Streptomyces spirodelae sp. nov., isolated from duckweed.</title>
        <authorList>
            <person name="Saimee Y."/>
            <person name="Duangmal K."/>
        </authorList>
    </citation>
    <scope>NUCLEOTIDE SEQUENCE [LARGE SCALE GENOMIC DNA]</scope>
    <source>
        <strain evidence="11 12">DSM 42105</strain>
    </source>
</reference>
<evidence type="ECO:0000256" key="6">
    <source>
        <dbReference type="ARBA" id="ARBA00023268"/>
    </source>
</evidence>
<dbReference type="InterPro" id="IPR013968">
    <property type="entry name" value="PKS_KR"/>
</dbReference>
<dbReference type="SMART" id="SM00827">
    <property type="entry name" value="PKS_AT"/>
    <property type="match status" value="1"/>
</dbReference>
<dbReference type="Pfam" id="PF00550">
    <property type="entry name" value="PP-binding"/>
    <property type="match status" value="1"/>
</dbReference>
<evidence type="ECO:0000259" key="10">
    <source>
        <dbReference type="PROSITE" id="PS52004"/>
    </source>
</evidence>
<keyword evidence="3" id="KW-0597">Phosphoprotein</keyword>
<dbReference type="Pfam" id="PF16197">
    <property type="entry name" value="KAsynt_C_assoc"/>
    <property type="match status" value="1"/>
</dbReference>
<gene>
    <name evidence="11" type="ORF">JW613_14525</name>
</gene>
<sequence>MGSEDRTMPGTEVPGTEAPRNDLPGTEDKLRQYLRKATADLTRTRERLRDAEERNRQPVAIVGMACRYPGGVRSPEELWDLVAEGRDAITPFPEDRGWDLDGLFHPDPDHPGTSYVRDGGFLHDADRFDADFFGISPREALAMDPQQRLLLEVSWELLERAGIDPGALRGTRTGVYAGVSSRDYMTRMPHVPEGFEGYATTGTLTSVVSGRVAYTYGLEGPAVTVDTACSSSLVAIHLAAQALRQGECALALAGGVTALTTPTAFAEFSRQRGLAPDGRCKSYAASADGTGFSEGVGLVLLERLSDARRNGHRVLAVVRGSAVNQDGASNGLTAPNDAAQERVIQQALAHARLTPDQVDAVEGHGTGTTLGDPIEAQALLATYGQERAAERPLWLGSVKSNIGHTQAAAGVAGVIKMVQAMRHGVLPASLHLDEPSPHVDWSAGALRLLTAATEWPVGERPRRAGVSSFGISGTNAHLIVEEAPAPEPTAAPAPATDVDADQGIVPWVLSARNEGALREAAGRLSGVSGSPAEVGWSLVASRSVFEQRAVVLGEEREELTAGLVALASGEPHPGLVCGERAVPGADAGPVLVFPGQGSQWVGMGVELLDSSPAFAARIAECERALKPHVDWSLEDVLRSDGTELARVDVVQPVLWAVMVSLAAVWAEYGVRPAAVVGHSQGEIAAACVAGALSLEDGARVVALRSRALRQLAGGGAMASLGVSSDEARRLIDQAGPGAGVAAVNGPSSTVVSGPPAAVSAVVAAAREGGAQARLVDVDYASHGPQVDEIAEELREVLAGIEPRSAPVAFFSTVTGARIETTTLDTEYWITNLRRPVRFADTVETLLAEGHRLFIEASAHPVLALGMEETRDGVGVEAAVVPTLRRDQGGCNQLVYALAQAFCAGAPVDWTAWLGERPLVDLPTYPFQRERYWLPDVAAFDGSEGDEDVPAVTEEETRFWSAVEGGDLDTLTGELRLADDAGARDSLGTLLPAFTGWRRRLRERSAVDSWRYRVRWAPLPEATTEDLGGHWLLVRPTGGAEDWLSVCTEALGDVRTIEVDAETGRDELAALLREYDRDTPLTGVLSLLALDERGPLPGVARGLGETLTLLQALVDSGIGAPVWCASRGAVAVDDGERLDSPEQAQLWGLGRVAALEHPEEWGGLIDLPPGPRGLEAAALRAALSGPDDQVALRPSGIHARRLVPAPHGAGDGASDGTTGWTPRGTVLVTGGVGGLTPHLARWLAEGGAERVVLLDSEADAAPGAKILAEELAELGAVLDVDDCDPADHADVTALAERLAAEGAPVGTVFHTSASGELAPLAELTPERLADAVHAGQAGAAPYLDDLCGAHPDGTVVYFTSVAAVWGSRDHGAYAAAHAYMEALAQRRRADGGRAVSVAWGLWDLPESTGERGTAARRQGLPPLDPRLAVTALGRLLEQDVARTVVADVAWDTFLPLFTLARPSTLFDEVPEARRARRHTEAAGTVAAGADEGAAVDQQSALRREIAALPAAERGARLLALVRTHVAAVLRYRSADQVGPDRPFKELGFDSIAAVELRNRLRAATGVGLPATAAFDHPTPAALADCLLSGLFPEDGAVHADGAADHLRELEAVLTALPQTDPRRTGLVNRLRALLWRHESAEGEGGADEGTVDATADVGDDLAAATADDMFALLDRELGA</sequence>
<dbReference type="InterPro" id="IPR014031">
    <property type="entry name" value="Ketoacyl_synth_C"/>
</dbReference>
<dbReference type="InterPro" id="IPR036299">
    <property type="entry name" value="Polyketide_synth_docking_sf"/>
</dbReference>
<dbReference type="InterPro" id="IPR036736">
    <property type="entry name" value="ACP-like_sf"/>
</dbReference>
<dbReference type="PROSITE" id="PS00012">
    <property type="entry name" value="PHOSPHOPANTETHEINE"/>
    <property type="match status" value="1"/>
</dbReference>
<evidence type="ECO:0000256" key="1">
    <source>
        <dbReference type="ARBA" id="ARBA00001957"/>
    </source>
</evidence>
<dbReference type="Gene3D" id="3.30.70.3290">
    <property type="match status" value="1"/>
</dbReference>
<dbReference type="InterPro" id="IPR015083">
    <property type="entry name" value="NorB/c/GfsB-D-like_docking"/>
</dbReference>
<dbReference type="SMART" id="SM00823">
    <property type="entry name" value="PKS_PP"/>
    <property type="match status" value="1"/>
</dbReference>
<proteinExistence type="predicted"/>
<feature type="domain" description="Carrier" evidence="9">
    <location>
        <begin position="1514"/>
        <end position="1589"/>
    </location>
</feature>
<dbReference type="Gene3D" id="3.40.366.10">
    <property type="entry name" value="Malonyl-Coenzyme A Acyl Carrier Protein, domain 2"/>
    <property type="match status" value="1"/>
</dbReference>
<dbReference type="PANTHER" id="PTHR43775:SF51">
    <property type="entry name" value="INACTIVE PHENOLPHTHIOCEROL SYNTHESIS POLYKETIDE SYNTHASE TYPE I PKS1-RELATED"/>
    <property type="match status" value="1"/>
</dbReference>
<dbReference type="Pfam" id="PF18369">
    <property type="entry name" value="PKS_DE"/>
    <property type="match status" value="1"/>
</dbReference>
<dbReference type="EMBL" id="JAFFZM010000007">
    <property type="protein sequence ID" value="MBO8199501.1"/>
    <property type="molecule type" value="Genomic_DNA"/>
</dbReference>
<dbReference type="Pfam" id="PF08659">
    <property type="entry name" value="KR"/>
    <property type="match status" value="1"/>
</dbReference>
<dbReference type="InterPro" id="IPR014030">
    <property type="entry name" value="Ketoacyl_synth_N"/>
</dbReference>
<comment type="cofactor">
    <cofactor evidence="1">
        <name>pantetheine 4'-phosphate</name>
        <dbReference type="ChEBI" id="CHEBI:47942"/>
    </cofactor>
</comment>
<dbReference type="InterPro" id="IPR018201">
    <property type="entry name" value="Ketoacyl_synth_AS"/>
</dbReference>
<dbReference type="PANTHER" id="PTHR43775">
    <property type="entry name" value="FATTY ACID SYNTHASE"/>
    <property type="match status" value="1"/>
</dbReference>
<dbReference type="InterPro" id="IPR036291">
    <property type="entry name" value="NAD(P)-bd_dom_sf"/>
</dbReference>
<keyword evidence="7" id="KW-0012">Acyltransferase</keyword>
<dbReference type="InterPro" id="IPR020806">
    <property type="entry name" value="PKS_PP-bd"/>
</dbReference>
<dbReference type="InterPro" id="IPR020841">
    <property type="entry name" value="PKS_Beta-ketoAc_synthase_dom"/>
</dbReference>
<keyword evidence="6" id="KW-0511">Multifunctional enzyme</keyword>
<dbReference type="SUPFAM" id="SSF55048">
    <property type="entry name" value="Probable ACP-binding domain of malonyl-CoA ACP transacylase"/>
    <property type="match status" value="1"/>
</dbReference>
<dbReference type="CDD" id="cd08952">
    <property type="entry name" value="KR_1_SDR_x"/>
    <property type="match status" value="1"/>
</dbReference>
<dbReference type="InterPro" id="IPR041618">
    <property type="entry name" value="PKS_DE"/>
</dbReference>
<dbReference type="InterPro" id="IPR057326">
    <property type="entry name" value="KR_dom"/>
</dbReference>
<dbReference type="CDD" id="cd00833">
    <property type="entry name" value="PKS"/>
    <property type="match status" value="1"/>
</dbReference>
<dbReference type="InterPro" id="IPR016039">
    <property type="entry name" value="Thiolase-like"/>
</dbReference>
<evidence type="ECO:0000256" key="8">
    <source>
        <dbReference type="SAM" id="MobiDB-lite"/>
    </source>
</evidence>
<keyword evidence="2" id="KW-0596">Phosphopantetheine</keyword>
<evidence type="ECO:0000256" key="3">
    <source>
        <dbReference type="ARBA" id="ARBA00022553"/>
    </source>
</evidence>
<evidence type="ECO:0000313" key="11">
    <source>
        <dbReference type="EMBL" id="MBO8199501.1"/>
    </source>
</evidence>
<dbReference type="InterPro" id="IPR016036">
    <property type="entry name" value="Malonyl_transacylase_ACP-bd"/>
</dbReference>
<dbReference type="SUPFAM" id="SSF52151">
    <property type="entry name" value="FabD/lysophospholipase-like"/>
    <property type="match status" value="1"/>
</dbReference>
<dbReference type="SMART" id="SM00825">
    <property type="entry name" value="PKS_KS"/>
    <property type="match status" value="1"/>
</dbReference>
<dbReference type="SUPFAM" id="SSF51735">
    <property type="entry name" value="NAD(P)-binding Rossmann-fold domains"/>
    <property type="match status" value="2"/>
</dbReference>
<evidence type="ECO:0000256" key="2">
    <source>
        <dbReference type="ARBA" id="ARBA00022450"/>
    </source>
</evidence>